<keyword evidence="3" id="KW-1185">Reference proteome</keyword>
<accession>A0ABS5EFV2</accession>
<organism evidence="2 3">
    <name type="scientific">Neoroseomonas terrae</name>
    <dbReference type="NCBI Taxonomy" id="424799"/>
    <lineage>
        <taxon>Bacteria</taxon>
        <taxon>Pseudomonadati</taxon>
        <taxon>Pseudomonadota</taxon>
        <taxon>Alphaproteobacteria</taxon>
        <taxon>Acetobacterales</taxon>
        <taxon>Acetobacteraceae</taxon>
        <taxon>Neoroseomonas</taxon>
    </lineage>
</organism>
<protein>
    <recommendedName>
        <fullName evidence="4">CHRD domain-containing protein</fullName>
    </recommendedName>
</protein>
<dbReference type="RefSeq" id="WP_211868228.1">
    <property type="nucleotide sequence ID" value="NZ_JAAEDI010000009.1"/>
</dbReference>
<evidence type="ECO:0000313" key="2">
    <source>
        <dbReference type="EMBL" id="MBR0649899.1"/>
    </source>
</evidence>
<feature type="signal peptide" evidence="1">
    <location>
        <begin position="1"/>
        <end position="20"/>
    </location>
</feature>
<keyword evidence="1" id="KW-0732">Signal</keyword>
<reference evidence="3" key="1">
    <citation type="journal article" date="2021" name="Syst. Appl. Microbiol.">
        <title>Roseomonas hellenica sp. nov., isolated from roots of wild-growing Alkanna tinctoria.</title>
        <authorList>
            <person name="Rat A."/>
            <person name="Naranjo H.D."/>
            <person name="Lebbe L."/>
            <person name="Cnockaert M."/>
            <person name="Krigas N."/>
            <person name="Grigoriadou K."/>
            <person name="Maloupa E."/>
            <person name="Willems A."/>
        </authorList>
    </citation>
    <scope>NUCLEOTIDE SEQUENCE [LARGE SCALE GENOMIC DNA]</scope>
    <source>
        <strain evidence="3">LMG 31159</strain>
    </source>
</reference>
<name>A0ABS5EFV2_9PROT</name>
<dbReference type="EMBL" id="JAAEDI010000009">
    <property type="protein sequence ID" value="MBR0649899.1"/>
    <property type="molecule type" value="Genomic_DNA"/>
</dbReference>
<proteinExistence type="predicted"/>
<gene>
    <name evidence="2" type="ORF">GXW78_09505</name>
</gene>
<comment type="caution">
    <text evidence="2">The sequence shown here is derived from an EMBL/GenBank/DDBJ whole genome shotgun (WGS) entry which is preliminary data.</text>
</comment>
<feature type="chain" id="PRO_5045992895" description="CHRD domain-containing protein" evidence="1">
    <location>
        <begin position="21"/>
        <end position="156"/>
    </location>
</feature>
<dbReference type="PROSITE" id="PS51257">
    <property type="entry name" value="PROKAR_LIPOPROTEIN"/>
    <property type="match status" value="1"/>
</dbReference>
<evidence type="ECO:0008006" key="4">
    <source>
        <dbReference type="Google" id="ProtNLM"/>
    </source>
</evidence>
<evidence type="ECO:0000256" key="1">
    <source>
        <dbReference type="SAM" id="SignalP"/>
    </source>
</evidence>
<evidence type="ECO:0000313" key="3">
    <source>
        <dbReference type="Proteomes" id="UP000698752"/>
    </source>
</evidence>
<dbReference type="Proteomes" id="UP000698752">
    <property type="component" value="Unassembled WGS sequence"/>
</dbReference>
<sequence>MTLRRLALLAPFLLAACARGDLPEAPPPADAIPSPGLFTLSPGTPADGTVRLTLARGSATARGTLQTNAQSFPFTITGLSVQDGAPARATVTGRVFGLERSGDFAGTYRDVGGVASDLGAALRLGNDNLVLIELRSAPPGLALGVPPQGATVTLGR</sequence>